<dbReference type="EMBL" id="BNJJ01000008">
    <property type="protein sequence ID" value="GHO85045.1"/>
    <property type="molecule type" value="Genomic_DNA"/>
</dbReference>
<reference evidence="1 2" key="1">
    <citation type="journal article" date="2021" name="Int. J. Syst. Evol. Microbiol.">
        <title>Reticulibacter mediterranei gen. nov., sp. nov., within the new family Reticulibacteraceae fam. nov., and Ktedonospora formicarum gen. nov., sp. nov., Ktedonobacter robiniae sp. nov., Dictyobacter formicarum sp. nov. and Dictyobacter arantiisoli sp. nov., belonging to the class Ktedonobacteria.</title>
        <authorList>
            <person name="Yabe S."/>
            <person name="Zheng Y."/>
            <person name="Wang C.M."/>
            <person name="Sakai Y."/>
            <person name="Abe K."/>
            <person name="Yokota A."/>
            <person name="Donadio S."/>
            <person name="Cavaletti L."/>
            <person name="Monciardini P."/>
        </authorList>
    </citation>
    <scope>NUCLEOTIDE SEQUENCE [LARGE SCALE GENOMIC DNA]</scope>
    <source>
        <strain evidence="1 2">SOSP1-9</strain>
    </source>
</reference>
<evidence type="ECO:0000313" key="2">
    <source>
        <dbReference type="Proteomes" id="UP000635565"/>
    </source>
</evidence>
<comment type="caution">
    <text evidence="1">The sequence shown here is derived from an EMBL/GenBank/DDBJ whole genome shotgun (WGS) entry which is preliminary data.</text>
</comment>
<sequence length="154" mass="17216">MDEANMTLRVEARMVGKRKPLGAPWQVTLPSNLLHPDEDGGQVFRLRDLIAELVRVEVQAFRLRQEERRVLNILSAQEIDDAARTGKVSMGGEKELVPVEVDEYEAVQVALQGFVDGIYLVFLDGQPQRELDGPVQLHQESSLLFIRLVALVGG</sequence>
<gene>
    <name evidence="1" type="ORF">KSZ_30510</name>
</gene>
<dbReference type="Proteomes" id="UP000635565">
    <property type="component" value="Unassembled WGS sequence"/>
</dbReference>
<proteinExistence type="predicted"/>
<accession>A0ABQ3VG94</accession>
<evidence type="ECO:0000313" key="1">
    <source>
        <dbReference type="EMBL" id="GHO85045.1"/>
    </source>
</evidence>
<dbReference type="RefSeq" id="WP_201362662.1">
    <property type="nucleotide sequence ID" value="NZ_BNJJ01000008.1"/>
</dbReference>
<organism evidence="1 2">
    <name type="scientific">Dictyobacter formicarum</name>
    <dbReference type="NCBI Taxonomy" id="2778368"/>
    <lineage>
        <taxon>Bacteria</taxon>
        <taxon>Bacillati</taxon>
        <taxon>Chloroflexota</taxon>
        <taxon>Ktedonobacteria</taxon>
        <taxon>Ktedonobacterales</taxon>
        <taxon>Dictyobacteraceae</taxon>
        <taxon>Dictyobacter</taxon>
    </lineage>
</organism>
<name>A0ABQ3VG94_9CHLR</name>
<keyword evidence="2" id="KW-1185">Reference proteome</keyword>
<protein>
    <submittedName>
        <fullName evidence="1">Uncharacterized protein</fullName>
    </submittedName>
</protein>